<accession>A0ABY8JCL9</accession>
<reference evidence="1 2" key="1">
    <citation type="submission" date="2023-04" db="EMBL/GenBank/DDBJ databases">
        <title>Australian commercial rhizobial inoculants.</title>
        <authorList>
            <person name="Kohlmeier M.G."/>
            <person name="O'Hara G.W."/>
            <person name="Colombi E."/>
            <person name="Ramsay J.P."/>
            <person name="Terpolilli J."/>
        </authorList>
    </citation>
    <scope>NUCLEOTIDE SEQUENCE [LARGE SCALE GENOMIC DNA]</scope>
    <source>
        <strain evidence="1 2">CB627</strain>
    </source>
</reference>
<keyword evidence="2" id="KW-1185">Reference proteome</keyword>
<gene>
    <name evidence="1" type="ORF">QA636_38985</name>
</gene>
<dbReference type="EMBL" id="CP121646">
    <property type="protein sequence ID" value="WFU63324.1"/>
    <property type="molecule type" value="Genomic_DNA"/>
</dbReference>
<evidence type="ECO:0008006" key="3">
    <source>
        <dbReference type="Google" id="ProtNLM"/>
    </source>
</evidence>
<name>A0ABY8JCL9_9BRAD</name>
<dbReference type="Proteomes" id="UP001221546">
    <property type="component" value="Chromosome"/>
</dbReference>
<evidence type="ECO:0000313" key="1">
    <source>
        <dbReference type="EMBL" id="WFU63324.1"/>
    </source>
</evidence>
<sequence>MAAKSAINISDDALLKEMFKDWGTFQIRLAQAIEKKSPSDVRQTLEPWLKRNKDFMKQLLVETQGKVEKLRPLEAR</sequence>
<dbReference type="RefSeq" id="WP_244558679.1">
    <property type="nucleotide sequence ID" value="NZ_CP121646.1"/>
</dbReference>
<evidence type="ECO:0000313" key="2">
    <source>
        <dbReference type="Proteomes" id="UP001221546"/>
    </source>
</evidence>
<protein>
    <recommendedName>
        <fullName evidence="3">Phasin domain-containing protein</fullName>
    </recommendedName>
</protein>
<proteinExistence type="predicted"/>
<organism evidence="1 2">
    <name type="scientific">Bradyrhizobium brasilense</name>
    <dbReference type="NCBI Taxonomy" id="1419277"/>
    <lineage>
        <taxon>Bacteria</taxon>
        <taxon>Pseudomonadati</taxon>
        <taxon>Pseudomonadota</taxon>
        <taxon>Alphaproteobacteria</taxon>
        <taxon>Hyphomicrobiales</taxon>
        <taxon>Nitrobacteraceae</taxon>
        <taxon>Bradyrhizobium</taxon>
    </lineage>
</organism>